<dbReference type="GO" id="GO:0004788">
    <property type="term" value="F:thiamine diphosphokinase activity"/>
    <property type="evidence" value="ECO:0007669"/>
    <property type="project" value="UniProtKB-UniRule"/>
</dbReference>
<evidence type="ECO:0000256" key="5">
    <source>
        <dbReference type="NCBIfam" id="TIGR01378"/>
    </source>
</evidence>
<evidence type="ECO:0000313" key="8">
    <source>
        <dbReference type="Proteomes" id="UP000623681"/>
    </source>
</evidence>
<dbReference type="Pfam" id="PF04265">
    <property type="entry name" value="TPK_B1_binding"/>
    <property type="match status" value="1"/>
</dbReference>
<dbReference type="GO" id="GO:0005524">
    <property type="term" value="F:ATP binding"/>
    <property type="evidence" value="ECO:0007669"/>
    <property type="project" value="UniProtKB-KW"/>
</dbReference>
<evidence type="ECO:0000256" key="2">
    <source>
        <dbReference type="ARBA" id="ARBA00022741"/>
    </source>
</evidence>
<keyword evidence="2" id="KW-0547">Nucleotide-binding</keyword>
<dbReference type="CDD" id="cd07995">
    <property type="entry name" value="TPK"/>
    <property type="match status" value="1"/>
</dbReference>
<dbReference type="GO" id="GO:0016301">
    <property type="term" value="F:kinase activity"/>
    <property type="evidence" value="ECO:0007669"/>
    <property type="project" value="UniProtKB-KW"/>
</dbReference>
<dbReference type="Pfam" id="PF04263">
    <property type="entry name" value="TPK_catalytic"/>
    <property type="match status" value="1"/>
</dbReference>
<dbReference type="RefSeq" id="WP_202766215.1">
    <property type="nucleotide sequence ID" value="NZ_JAESWA010000017.1"/>
</dbReference>
<dbReference type="Gene3D" id="3.40.50.10240">
    <property type="entry name" value="Thiamin pyrophosphokinase, catalytic domain"/>
    <property type="match status" value="1"/>
</dbReference>
<keyword evidence="8" id="KW-1185">Reference proteome</keyword>
<dbReference type="SUPFAM" id="SSF63999">
    <property type="entry name" value="Thiamin pyrophosphokinase, catalytic domain"/>
    <property type="match status" value="1"/>
</dbReference>
<evidence type="ECO:0000313" key="7">
    <source>
        <dbReference type="EMBL" id="MBL4930832.1"/>
    </source>
</evidence>
<name>A0A937FFB4_9CLOT</name>
<dbReference type="PANTHER" id="PTHR41299:SF1">
    <property type="entry name" value="THIAMINE PYROPHOSPHOKINASE"/>
    <property type="match status" value="1"/>
</dbReference>
<dbReference type="GO" id="GO:0009229">
    <property type="term" value="P:thiamine diphosphate biosynthetic process"/>
    <property type="evidence" value="ECO:0007669"/>
    <property type="project" value="InterPro"/>
</dbReference>
<dbReference type="GO" id="GO:0006772">
    <property type="term" value="P:thiamine metabolic process"/>
    <property type="evidence" value="ECO:0007669"/>
    <property type="project" value="UniProtKB-UniRule"/>
</dbReference>
<feature type="domain" description="Thiamin pyrophosphokinase thiamin-binding" evidence="6">
    <location>
        <begin position="146"/>
        <end position="205"/>
    </location>
</feature>
<dbReference type="Proteomes" id="UP000623681">
    <property type="component" value="Unassembled WGS sequence"/>
</dbReference>
<organism evidence="7 8">
    <name type="scientific">Clostridium paridis</name>
    <dbReference type="NCBI Taxonomy" id="2803863"/>
    <lineage>
        <taxon>Bacteria</taxon>
        <taxon>Bacillati</taxon>
        <taxon>Bacillota</taxon>
        <taxon>Clostridia</taxon>
        <taxon>Eubacteriales</taxon>
        <taxon>Clostridiaceae</taxon>
        <taxon>Clostridium</taxon>
    </lineage>
</organism>
<dbReference type="InterPro" id="IPR007371">
    <property type="entry name" value="TPK_catalytic"/>
</dbReference>
<dbReference type="PANTHER" id="PTHR41299">
    <property type="entry name" value="THIAMINE PYROPHOSPHOKINASE"/>
    <property type="match status" value="1"/>
</dbReference>
<dbReference type="InterPro" id="IPR006282">
    <property type="entry name" value="Thi_PPkinase"/>
</dbReference>
<dbReference type="AlphaFoldDB" id="A0A937FFB4"/>
<keyword evidence="3" id="KW-0418">Kinase</keyword>
<proteinExistence type="predicted"/>
<protein>
    <recommendedName>
        <fullName evidence="5">Thiamine diphosphokinase</fullName>
        <ecNumber evidence="5">2.7.6.2</ecNumber>
    </recommendedName>
</protein>
<evidence type="ECO:0000256" key="4">
    <source>
        <dbReference type="ARBA" id="ARBA00022840"/>
    </source>
</evidence>
<evidence type="ECO:0000256" key="1">
    <source>
        <dbReference type="ARBA" id="ARBA00022679"/>
    </source>
</evidence>
<dbReference type="EMBL" id="JAESWA010000017">
    <property type="protein sequence ID" value="MBL4930832.1"/>
    <property type="molecule type" value="Genomic_DNA"/>
</dbReference>
<evidence type="ECO:0000256" key="3">
    <source>
        <dbReference type="ARBA" id="ARBA00022777"/>
    </source>
</evidence>
<dbReference type="InterPro" id="IPR053149">
    <property type="entry name" value="TPK"/>
</dbReference>
<dbReference type="SMART" id="SM00983">
    <property type="entry name" value="TPK_B1_binding"/>
    <property type="match status" value="1"/>
</dbReference>
<dbReference type="InterPro" id="IPR036759">
    <property type="entry name" value="TPK_catalytic_sf"/>
</dbReference>
<comment type="caution">
    <text evidence="7">The sequence shown here is derived from an EMBL/GenBank/DDBJ whole genome shotgun (WGS) entry which is preliminary data.</text>
</comment>
<dbReference type="GO" id="GO:0030975">
    <property type="term" value="F:thiamine binding"/>
    <property type="evidence" value="ECO:0007669"/>
    <property type="project" value="InterPro"/>
</dbReference>
<reference evidence="7" key="1">
    <citation type="submission" date="2021-01" db="EMBL/GenBank/DDBJ databases">
        <title>Genome public.</title>
        <authorList>
            <person name="Liu C."/>
            <person name="Sun Q."/>
        </authorList>
    </citation>
    <scope>NUCLEOTIDE SEQUENCE</scope>
    <source>
        <strain evidence="7">YIM B02565</strain>
    </source>
</reference>
<keyword evidence="4" id="KW-0067">ATP-binding</keyword>
<gene>
    <name evidence="7" type="ORF">JK634_03375</name>
</gene>
<sequence>MKIIIVAGGTPPSKELLLESVKEADYIIAADKGTEVLLTNNIVPDYVLGDFDSIDKNFLADLSLKKVNIIKHNPIKDFTDTDSAFNKAIELKATDITLLGCTGTRIDHLFSNIGLLKKAIENNILCKIIDNNNVIQLANKPMTFKGKRGQLISFYAYEKVVEDFCIYGAKYELFNHKLIPFDGLTVSNEFLDEDIKITFNKGLVLIFFSKD</sequence>
<accession>A0A937FFB4</accession>
<dbReference type="NCBIfam" id="TIGR01378">
    <property type="entry name" value="thi_PPkinase"/>
    <property type="match status" value="1"/>
</dbReference>
<dbReference type="InterPro" id="IPR007373">
    <property type="entry name" value="Thiamin_PyroPKinase_B1-bd"/>
</dbReference>
<dbReference type="EC" id="2.7.6.2" evidence="5"/>
<keyword evidence="1 7" id="KW-0808">Transferase</keyword>
<evidence type="ECO:0000259" key="6">
    <source>
        <dbReference type="SMART" id="SM00983"/>
    </source>
</evidence>